<evidence type="ECO:0000313" key="1">
    <source>
        <dbReference type="EMBL" id="CAH6721312.1"/>
    </source>
</evidence>
<proteinExistence type="predicted"/>
<keyword evidence="2" id="KW-1185">Reference proteome</keyword>
<dbReference type="EMBL" id="CALSDN010000005">
    <property type="protein sequence ID" value="CAH6721312.1"/>
    <property type="molecule type" value="Genomic_DNA"/>
</dbReference>
<organism evidence="1 2">
    <name type="scientific">[Candida] jaroonii</name>
    <dbReference type="NCBI Taxonomy" id="467808"/>
    <lineage>
        <taxon>Eukaryota</taxon>
        <taxon>Fungi</taxon>
        <taxon>Dikarya</taxon>
        <taxon>Ascomycota</taxon>
        <taxon>Saccharomycotina</taxon>
        <taxon>Pichiomycetes</taxon>
        <taxon>Debaryomycetaceae</taxon>
        <taxon>Yamadazyma</taxon>
    </lineage>
</organism>
<reference evidence="1" key="1">
    <citation type="submission" date="2022-06" db="EMBL/GenBank/DDBJ databases">
        <authorList>
            <person name="Legras J.-L."/>
            <person name="Devillers H."/>
            <person name="Grondin C."/>
        </authorList>
    </citation>
    <scope>NUCLEOTIDE SEQUENCE</scope>
    <source>
        <strain evidence="1">CLIB 1444</strain>
    </source>
</reference>
<sequence>MSLLIPTEVDWIDAHKDNGGQEPIYRTKLQELKAQGKYKWDFEVVPGFFKQCDDSTDDLKFNYALEDLGRLKSWEDIQKDLKSLNENADDNVCYKLIFCSRHGQGYHNTIVDKYGFDEWNRYWHKQTHDGDIEFGPDAMLTERGIKQAEENHQVWKDQVAKGAPIPSKFFVSPLQRSSWTLVKTWTGIKPDSIHPVVTQNIRETCGVNLCDKRSSKTIITERFGKYGFEFEPGFTEEDEFFDPNERESLHHHALRTNDFLQSLFDADLNGEKVDKSQAIENTFISTTSHAGTIRTFIIVTGHRHFTISTGGMIPIVVKGTRN</sequence>
<comment type="caution">
    <text evidence="1">The sequence shown here is derived from an EMBL/GenBank/DDBJ whole genome shotgun (WGS) entry which is preliminary data.</text>
</comment>
<gene>
    <name evidence="1" type="ORF">CLIB1444_05S08284</name>
</gene>
<protein>
    <submittedName>
        <fullName evidence="1">Probable phosphoglycerate mutase ARB_03491</fullName>
    </submittedName>
</protein>
<evidence type="ECO:0000313" key="2">
    <source>
        <dbReference type="Proteomes" id="UP001152531"/>
    </source>
</evidence>
<dbReference type="Proteomes" id="UP001152531">
    <property type="component" value="Unassembled WGS sequence"/>
</dbReference>
<accession>A0ACA9Y8G7</accession>
<name>A0ACA9Y8G7_9ASCO</name>